<keyword evidence="2" id="KW-0732">Signal</keyword>
<dbReference type="RefSeq" id="WP_196295345.1">
    <property type="nucleotide sequence ID" value="NZ_JADQDM010000020.1"/>
</dbReference>
<dbReference type="Proteomes" id="UP000618931">
    <property type="component" value="Unassembled WGS sequence"/>
</dbReference>
<feature type="signal peptide" evidence="2">
    <location>
        <begin position="1"/>
        <end position="29"/>
    </location>
</feature>
<comment type="caution">
    <text evidence="3">The sequence shown here is derived from an EMBL/GenBank/DDBJ whole genome shotgun (WGS) entry which is preliminary data.</text>
</comment>
<organism evidence="3 4">
    <name type="scientific">Hymenobacter ruricola</name>
    <dbReference type="NCBI Taxonomy" id="2791023"/>
    <lineage>
        <taxon>Bacteria</taxon>
        <taxon>Pseudomonadati</taxon>
        <taxon>Bacteroidota</taxon>
        <taxon>Cytophagia</taxon>
        <taxon>Cytophagales</taxon>
        <taxon>Hymenobacteraceae</taxon>
        <taxon>Hymenobacter</taxon>
    </lineage>
</organism>
<sequence length="97" mass="10271">MRRAAGRWGRGLALAAWLLPAARAQTVPAAPPTPVAAPRADSLQPPAPTFVADTARRVAVVTPEPTDAVTRPLAWRIGAAIVVLTLTTLLLYNVRSR</sequence>
<gene>
    <name evidence="3" type="ORF">I2H31_22680</name>
</gene>
<keyword evidence="1" id="KW-1133">Transmembrane helix</keyword>
<protein>
    <submittedName>
        <fullName evidence="3">Uncharacterized protein</fullName>
    </submittedName>
</protein>
<dbReference type="EMBL" id="JADQDM010000020">
    <property type="protein sequence ID" value="MBF9223925.1"/>
    <property type="molecule type" value="Genomic_DNA"/>
</dbReference>
<feature type="chain" id="PRO_5047367210" evidence="2">
    <location>
        <begin position="30"/>
        <end position="97"/>
    </location>
</feature>
<evidence type="ECO:0000256" key="2">
    <source>
        <dbReference type="SAM" id="SignalP"/>
    </source>
</evidence>
<keyword evidence="1" id="KW-0812">Transmembrane</keyword>
<name>A0ABS0IAG8_9BACT</name>
<evidence type="ECO:0000313" key="4">
    <source>
        <dbReference type="Proteomes" id="UP000618931"/>
    </source>
</evidence>
<evidence type="ECO:0000313" key="3">
    <source>
        <dbReference type="EMBL" id="MBF9223925.1"/>
    </source>
</evidence>
<keyword evidence="4" id="KW-1185">Reference proteome</keyword>
<feature type="transmembrane region" description="Helical" evidence="1">
    <location>
        <begin position="73"/>
        <end position="94"/>
    </location>
</feature>
<evidence type="ECO:0000256" key="1">
    <source>
        <dbReference type="SAM" id="Phobius"/>
    </source>
</evidence>
<proteinExistence type="predicted"/>
<reference evidence="3 4" key="1">
    <citation type="submission" date="2020-11" db="EMBL/GenBank/DDBJ databases">
        <authorList>
            <person name="Kim M.K."/>
        </authorList>
    </citation>
    <scope>NUCLEOTIDE SEQUENCE [LARGE SCALE GENOMIC DNA]</scope>
    <source>
        <strain evidence="3 4">BT662</strain>
    </source>
</reference>
<keyword evidence="1" id="KW-0472">Membrane</keyword>
<accession>A0ABS0IAG8</accession>